<reference evidence="2 3" key="1">
    <citation type="submission" date="2019-08" db="EMBL/GenBank/DDBJ databases">
        <title>Bradyrhizobium hipponensis sp. nov., a rhizobium isolated from a Lupinus angustifolius root nodule in Tunisia.</title>
        <authorList>
            <person name="Off K."/>
            <person name="Rejili M."/>
            <person name="Mars M."/>
            <person name="Brachmann A."/>
            <person name="Marin M."/>
        </authorList>
    </citation>
    <scope>NUCLEOTIDE SEQUENCE [LARGE SCALE GENOMIC DNA]</scope>
    <source>
        <strain evidence="3">aSej3</strain>
    </source>
</reference>
<dbReference type="PANTHER" id="PTHR12302">
    <property type="entry name" value="EBNA2 BINDING PROTEIN P100"/>
    <property type="match status" value="1"/>
</dbReference>
<dbReference type="AlphaFoldDB" id="A0A5S4YNS0"/>
<dbReference type="Proteomes" id="UP000324797">
    <property type="component" value="Unassembled WGS sequence"/>
</dbReference>
<dbReference type="SMART" id="SM00318">
    <property type="entry name" value="SNc"/>
    <property type="match status" value="1"/>
</dbReference>
<dbReference type="InterPro" id="IPR035437">
    <property type="entry name" value="SNase_OB-fold_sf"/>
</dbReference>
<evidence type="ECO:0000313" key="2">
    <source>
        <dbReference type="EMBL" id="TYO61979.1"/>
    </source>
</evidence>
<organism evidence="2 3">
    <name type="scientific">Bradyrhizobium hipponense</name>
    <dbReference type="NCBI Taxonomy" id="2605638"/>
    <lineage>
        <taxon>Bacteria</taxon>
        <taxon>Pseudomonadati</taxon>
        <taxon>Pseudomonadota</taxon>
        <taxon>Alphaproteobacteria</taxon>
        <taxon>Hyphomicrobiales</taxon>
        <taxon>Nitrobacteraceae</taxon>
        <taxon>Bradyrhizobium</taxon>
    </lineage>
</organism>
<sequence>MPGLIVMLTMLVLCSIVLAGELTGRAQVINTDTLEVHGTRVRLWGIEAPDNSQMCRDIKSNLYRCGLNAASDLEGFIAEREVRCLSVLQDECGRTVATCSADGIDLGEWLVRNGLALDWTQSSTGPYHAAQRAADRAGLGLWAGSFAVPWLYRACIRLGGQPASCSDDANAHP</sequence>
<name>A0A5S4YNS0_9BRAD</name>
<gene>
    <name evidence="2" type="ORF">FXV83_35295</name>
</gene>
<dbReference type="SUPFAM" id="SSF50199">
    <property type="entry name" value="Staphylococcal nuclease"/>
    <property type="match status" value="1"/>
</dbReference>
<dbReference type="PROSITE" id="PS50830">
    <property type="entry name" value="TNASE_3"/>
    <property type="match status" value="1"/>
</dbReference>
<dbReference type="EMBL" id="VSTH01000149">
    <property type="protein sequence ID" value="TYO61979.1"/>
    <property type="molecule type" value="Genomic_DNA"/>
</dbReference>
<dbReference type="InterPro" id="IPR016071">
    <property type="entry name" value="Staphylococal_nuclease_OB-fold"/>
</dbReference>
<accession>A0A5S4YNS0</accession>
<dbReference type="PANTHER" id="PTHR12302:SF26">
    <property type="entry name" value="BLR1266 PROTEIN"/>
    <property type="match status" value="1"/>
</dbReference>
<proteinExistence type="predicted"/>
<evidence type="ECO:0000313" key="3">
    <source>
        <dbReference type="Proteomes" id="UP000324797"/>
    </source>
</evidence>
<protein>
    <submittedName>
        <fullName evidence="2">Thermonuclease family protein</fullName>
    </submittedName>
</protein>
<dbReference type="Pfam" id="PF00565">
    <property type="entry name" value="SNase"/>
    <property type="match status" value="1"/>
</dbReference>
<comment type="caution">
    <text evidence="2">The sequence shown here is derived from an EMBL/GenBank/DDBJ whole genome shotgun (WGS) entry which is preliminary data.</text>
</comment>
<dbReference type="RefSeq" id="WP_148744153.1">
    <property type="nucleotide sequence ID" value="NZ_VSTH01000149.1"/>
</dbReference>
<keyword evidence="3" id="KW-1185">Reference proteome</keyword>
<dbReference type="Gene3D" id="2.40.50.90">
    <property type="match status" value="1"/>
</dbReference>
<feature type="domain" description="TNase-like" evidence="1">
    <location>
        <begin position="27"/>
        <end position="144"/>
    </location>
</feature>
<evidence type="ECO:0000259" key="1">
    <source>
        <dbReference type="PROSITE" id="PS50830"/>
    </source>
</evidence>